<keyword evidence="4 6" id="KW-1133">Transmembrane helix</keyword>
<feature type="transmembrane region" description="Helical" evidence="6">
    <location>
        <begin position="288"/>
        <end position="312"/>
    </location>
</feature>
<proteinExistence type="predicted"/>
<evidence type="ECO:0000313" key="8">
    <source>
        <dbReference type="Proteomes" id="UP001337655"/>
    </source>
</evidence>
<dbReference type="EMBL" id="JAVRRT010000017">
    <property type="protein sequence ID" value="KAK5165156.1"/>
    <property type="molecule type" value="Genomic_DNA"/>
</dbReference>
<evidence type="ECO:0000256" key="3">
    <source>
        <dbReference type="ARBA" id="ARBA00022692"/>
    </source>
</evidence>
<dbReference type="Proteomes" id="UP001337655">
    <property type="component" value="Unassembled WGS sequence"/>
</dbReference>
<feature type="transmembrane region" description="Helical" evidence="6">
    <location>
        <begin position="179"/>
        <end position="199"/>
    </location>
</feature>
<evidence type="ECO:0008006" key="9">
    <source>
        <dbReference type="Google" id="ProtNLM"/>
    </source>
</evidence>
<dbReference type="AlphaFoldDB" id="A0AAV9NYJ5"/>
<sequence>MALYDKSPNVSHTGGDIMYEQDAHEMHDVYKSTATDQRDMIRMNKPQQLRRNFRFTTMFGFSVILMASWEVILATAPLGLLNGGTAGLLYTNLATWLGFICVYASLGEQGSMAPTSGGQYHWVSEFSPRSCQKFLSYQVGWLGVLGWQVGVAFASYLAATEIQGLIILNHPDTYVPQRWHGTLMQILLLVLCVLFNTFLAQRLHLVEGCALALHICGFFGILIPLWVLSPTANSHDVWTTFSNTPGWPTTGLSCMVGTVASVAPLLGADAAAHMAEELQDASYTLPRILTWATTINGGLMFIMCITFCYTMGDPSVLDSPTGYPFIQLFYNSTGSYAAANAMTAIIIILSFFTAITITAGSSRQLFAFARDGAMPFSSWIAKVRPGWDVPVNAILVIFGVAVLLSLINIGSALAFSIITSLGTGTLTLSYIVTIAIVTWRKITGQQLLPSRFNMGKTFGLLVNLIALGWMVVVLIFCFFPLFPDPLPADMNWAVVVWGGVILFSMFYYIVWGRKKYDGPVEYVRKLD</sequence>
<reference evidence="7 8" key="1">
    <citation type="submission" date="2023-08" db="EMBL/GenBank/DDBJ databases">
        <title>Black Yeasts Isolated from many extreme environments.</title>
        <authorList>
            <person name="Coleine C."/>
            <person name="Stajich J.E."/>
            <person name="Selbmann L."/>
        </authorList>
    </citation>
    <scope>NUCLEOTIDE SEQUENCE [LARGE SCALE GENOMIC DNA]</scope>
    <source>
        <strain evidence="7 8">CCFEE 5935</strain>
    </source>
</reference>
<comment type="subcellular location">
    <subcellularLocation>
        <location evidence="1">Membrane</location>
        <topology evidence="1">Multi-pass membrane protein</topology>
    </subcellularLocation>
</comment>
<dbReference type="InterPro" id="IPR002293">
    <property type="entry name" value="AA/rel_permease1"/>
</dbReference>
<dbReference type="PIRSF" id="PIRSF006060">
    <property type="entry name" value="AA_transporter"/>
    <property type="match status" value="1"/>
</dbReference>
<feature type="transmembrane region" description="Helical" evidence="6">
    <location>
        <begin position="494"/>
        <end position="511"/>
    </location>
</feature>
<feature type="transmembrane region" description="Helical" evidence="6">
    <location>
        <begin position="88"/>
        <end position="106"/>
    </location>
</feature>
<dbReference type="PANTHER" id="PTHR45649:SF2">
    <property type="entry name" value="ACID PERMEASE, PUTATIVE-RELATED"/>
    <property type="match status" value="1"/>
</dbReference>
<evidence type="ECO:0000256" key="6">
    <source>
        <dbReference type="SAM" id="Phobius"/>
    </source>
</evidence>
<feature type="transmembrane region" description="Helical" evidence="6">
    <location>
        <begin position="337"/>
        <end position="360"/>
    </location>
</feature>
<feature type="transmembrane region" description="Helical" evidence="6">
    <location>
        <begin position="249"/>
        <end position="267"/>
    </location>
</feature>
<keyword evidence="2" id="KW-0813">Transport</keyword>
<evidence type="ECO:0000256" key="1">
    <source>
        <dbReference type="ARBA" id="ARBA00004141"/>
    </source>
</evidence>
<organism evidence="7 8">
    <name type="scientific">Saxophila tyrrhenica</name>
    <dbReference type="NCBI Taxonomy" id="1690608"/>
    <lineage>
        <taxon>Eukaryota</taxon>
        <taxon>Fungi</taxon>
        <taxon>Dikarya</taxon>
        <taxon>Ascomycota</taxon>
        <taxon>Pezizomycotina</taxon>
        <taxon>Dothideomycetes</taxon>
        <taxon>Dothideomycetidae</taxon>
        <taxon>Mycosphaerellales</taxon>
        <taxon>Extremaceae</taxon>
        <taxon>Saxophila</taxon>
    </lineage>
</organism>
<protein>
    <recommendedName>
        <fullName evidence="9">Amino acid transporter</fullName>
    </recommendedName>
</protein>
<feature type="transmembrane region" description="Helical" evidence="6">
    <location>
        <begin position="389"/>
        <end position="407"/>
    </location>
</feature>
<comment type="caution">
    <text evidence="7">The sequence shown here is derived from an EMBL/GenBank/DDBJ whole genome shotgun (WGS) entry which is preliminary data.</text>
</comment>
<evidence type="ECO:0000256" key="2">
    <source>
        <dbReference type="ARBA" id="ARBA00022448"/>
    </source>
</evidence>
<dbReference type="RefSeq" id="XP_064655299.1">
    <property type="nucleotide sequence ID" value="XM_064806482.1"/>
</dbReference>
<evidence type="ECO:0000256" key="5">
    <source>
        <dbReference type="ARBA" id="ARBA00023136"/>
    </source>
</evidence>
<dbReference type="GO" id="GO:0022857">
    <property type="term" value="F:transmembrane transporter activity"/>
    <property type="evidence" value="ECO:0007669"/>
    <property type="project" value="InterPro"/>
</dbReference>
<feature type="transmembrane region" description="Helical" evidence="6">
    <location>
        <begin position="413"/>
        <end position="439"/>
    </location>
</feature>
<keyword evidence="8" id="KW-1185">Reference proteome</keyword>
<keyword evidence="5 6" id="KW-0472">Membrane</keyword>
<keyword evidence="3 6" id="KW-0812">Transmembrane</keyword>
<evidence type="ECO:0000313" key="7">
    <source>
        <dbReference type="EMBL" id="KAK5165156.1"/>
    </source>
</evidence>
<dbReference type="PANTHER" id="PTHR45649">
    <property type="entry name" value="AMINO-ACID PERMEASE BAT1"/>
    <property type="match status" value="1"/>
</dbReference>
<feature type="transmembrane region" description="Helical" evidence="6">
    <location>
        <begin position="460"/>
        <end position="482"/>
    </location>
</feature>
<dbReference type="Gene3D" id="1.20.1740.10">
    <property type="entry name" value="Amino acid/polyamine transporter I"/>
    <property type="match status" value="1"/>
</dbReference>
<evidence type="ECO:0000256" key="4">
    <source>
        <dbReference type="ARBA" id="ARBA00022989"/>
    </source>
</evidence>
<name>A0AAV9NYJ5_9PEZI</name>
<dbReference type="Pfam" id="PF13520">
    <property type="entry name" value="AA_permease_2"/>
    <property type="match status" value="1"/>
</dbReference>
<dbReference type="GeneID" id="89930586"/>
<feature type="transmembrane region" description="Helical" evidence="6">
    <location>
        <begin position="52"/>
        <end position="76"/>
    </location>
</feature>
<gene>
    <name evidence="7" type="ORF">LTR77_009254</name>
</gene>
<accession>A0AAV9NYJ5</accession>
<feature type="transmembrane region" description="Helical" evidence="6">
    <location>
        <begin position="211"/>
        <end position="229"/>
    </location>
</feature>
<dbReference type="GO" id="GO:0016020">
    <property type="term" value="C:membrane"/>
    <property type="evidence" value="ECO:0007669"/>
    <property type="project" value="UniProtKB-SubCell"/>
</dbReference>
<feature type="transmembrane region" description="Helical" evidence="6">
    <location>
        <begin position="139"/>
        <end position="159"/>
    </location>
</feature>